<dbReference type="Proteomes" id="UP000305654">
    <property type="component" value="Unassembled WGS sequence"/>
</dbReference>
<dbReference type="OrthoDB" id="235878at2"/>
<sequence length="449" mass="47795">MASFTAARSSRSFRRALYLGVAVVTAGPFAASAQTVPQASPATTVPNPASSAATPPAAGPAPATAAAPAGPPGSWASTITWGLQADGGIQGNGDRPADGLNYGRLFDDKANTVLLNQIQATVTRPINSGATGYDFGFTLQGTFGTDVRYLHYDGEFNYLTTNSRYQFTVLQANALMHAPWLTAGGIDFKLGQFVTPIGYETIDPSTNPFYSHSYIFNFGPFQHTGLLAEWHVNPTLDIYGQVDTGESTTFGGGDNNAEPAGLFGVGLNNLLGGKLTLLELTHLGPENSTLVLPSANSAMRYESDFIATYKATSKLTFVTELNYQHDDGYGADSYGAAQYISYALTPTWTANGRAEVYRDNAGFFVFAYPGDLDAIRALKGISNTSFTAGRATYSEFTAGLTYKPSIPHVALLAFRPEIRWDKTFSGTRAYDAGTQTGNFTFGGDVILGF</sequence>
<feature type="region of interest" description="Disordered" evidence="1">
    <location>
        <begin position="39"/>
        <end position="72"/>
    </location>
</feature>
<dbReference type="InterPro" id="IPR011486">
    <property type="entry name" value="BBP2"/>
</dbReference>
<proteinExistence type="predicted"/>
<evidence type="ECO:0000256" key="2">
    <source>
        <dbReference type="SAM" id="SignalP"/>
    </source>
</evidence>
<dbReference type="Pfam" id="PF07642">
    <property type="entry name" value="BBP2"/>
    <property type="match status" value="1"/>
</dbReference>
<accession>A0A5R9JA78</accession>
<evidence type="ECO:0000256" key="1">
    <source>
        <dbReference type="SAM" id="MobiDB-lite"/>
    </source>
</evidence>
<reference evidence="3 4" key="1">
    <citation type="submission" date="2019-05" db="EMBL/GenBank/DDBJ databases">
        <authorList>
            <person name="Pankratov T."/>
            <person name="Grouzdev D."/>
        </authorList>
    </citation>
    <scope>NUCLEOTIDE SEQUENCE [LARGE SCALE GENOMIC DNA]</scope>
    <source>
        <strain evidence="3 4">KEBCLARHB70R</strain>
    </source>
</reference>
<keyword evidence="4" id="KW-1185">Reference proteome</keyword>
<gene>
    <name evidence="3" type="ORF">FE263_00270</name>
</gene>
<feature type="chain" id="PRO_5024280510" evidence="2">
    <location>
        <begin position="34"/>
        <end position="449"/>
    </location>
</feature>
<dbReference type="RefSeq" id="WP_138323966.1">
    <property type="nucleotide sequence ID" value="NZ_VCDI01000001.1"/>
</dbReference>
<evidence type="ECO:0000313" key="3">
    <source>
        <dbReference type="EMBL" id="TLU73713.1"/>
    </source>
</evidence>
<dbReference type="AlphaFoldDB" id="A0A5R9JA78"/>
<keyword evidence="2" id="KW-0732">Signal</keyword>
<evidence type="ECO:0000313" key="4">
    <source>
        <dbReference type="Proteomes" id="UP000305654"/>
    </source>
</evidence>
<organism evidence="3 4">
    <name type="scientific">Lichenicoccus roseus</name>
    <dbReference type="NCBI Taxonomy" id="2683649"/>
    <lineage>
        <taxon>Bacteria</taxon>
        <taxon>Pseudomonadati</taxon>
        <taxon>Pseudomonadota</taxon>
        <taxon>Alphaproteobacteria</taxon>
        <taxon>Acetobacterales</taxon>
        <taxon>Acetobacteraceae</taxon>
        <taxon>Lichenicoccus</taxon>
    </lineage>
</organism>
<feature type="signal peptide" evidence="2">
    <location>
        <begin position="1"/>
        <end position="33"/>
    </location>
</feature>
<comment type="caution">
    <text evidence="3">The sequence shown here is derived from an EMBL/GenBank/DDBJ whole genome shotgun (WGS) entry which is preliminary data.</text>
</comment>
<protein>
    <submittedName>
        <fullName evidence="3">Porin</fullName>
    </submittedName>
</protein>
<dbReference type="EMBL" id="VCDI01000001">
    <property type="protein sequence ID" value="TLU73713.1"/>
    <property type="molecule type" value="Genomic_DNA"/>
</dbReference>
<name>A0A5R9JA78_9PROT</name>